<feature type="transmembrane region" description="Helical" evidence="1">
    <location>
        <begin position="35"/>
        <end position="55"/>
    </location>
</feature>
<dbReference type="EMBL" id="VDCQ01000130">
    <property type="protein sequence ID" value="TNJ54096.1"/>
    <property type="molecule type" value="Genomic_DNA"/>
</dbReference>
<comment type="caution">
    <text evidence="2">The sequence shown here is derived from an EMBL/GenBank/DDBJ whole genome shotgun (WGS) entry which is preliminary data.</text>
</comment>
<dbReference type="Proteomes" id="UP000307943">
    <property type="component" value="Unassembled WGS sequence"/>
</dbReference>
<sequence length="177" mass="20411">MIPILINLILIIGVIGYYSIIKNQIRRGLFFDVTLLNKLKYLILPLFMAIGNLILSLIYGIFYLILTFVFGLIPVVAYFYEKRITSVNIRSKNELTIQISPMIQAKASQVGVNIHVDDINVIFDYKSKTLHVYVKVPSRSNGLKKYLNQLIEDTYQGYNTRVFLEEEPQKKSNLAFI</sequence>
<keyword evidence="1" id="KW-0812">Transmembrane</keyword>
<dbReference type="RefSeq" id="WP_139607902.1">
    <property type="nucleotide sequence ID" value="NZ_VDCQ01000130.1"/>
</dbReference>
<accession>A0A5C4SVB3</accession>
<keyword evidence="1" id="KW-1133">Transmembrane helix</keyword>
<proteinExistence type="predicted"/>
<keyword evidence="1" id="KW-0472">Membrane</keyword>
<feature type="transmembrane region" description="Helical" evidence="1">
    <location>
        <begin position="6"/>
        <end position="23"/>
    </location>
</feature>
<dbReference type="AlphaFoldDB" id="A0A5C4SVB3"/>
<evidence type="ECO:0000256" key="1">
    <source>
        <dbReference type="SAM" id="Phobius"/>
    </source>
</evidence>
<evidence type="ECO:0000313" key="2">
    <source>
        <dbReference type="EMBL" id="TNJ54096.1"/>
    </source>
</evidence>
<organism evidence="2 3">
    <name type="scientific">Paenibacillus hemerocallicola</name>
    <dbReference type="NCBI Taxonomy" id="1172614"/>
    <lineage>
        <taxon>Bacteria</taxon>
        <taxon>Bacillati</taxon>
        <taxon>Bacillota</taxon>
        <taxon>Bacilli</taxon>
        <taxon>Bacillales</taxon>
        <taxon>Paenibacillaceae</taxon>
        <taxon>Paenibacillus</taxon>
    </lineage>
</organism>
<gene>
    <name evidence="2" type="ORF">FE784_40095</name>
</gene>
<keyword evidence="3" id="KW-1185">Reference proteome</keyword>
<protein>
    <submittedName>
        <fullName evidence="2">Uncharacterized protein</fullName>
    </submittedName>
</protein>
<name>A0A5C4SVB3_9BACL</name>
<reference evidence="2 3" key="1">
    <citation type="submission" date="2019-05" db="EMBL/GenBank/DDBJ databases">
        <title>We sequenced the genome of Paenibacillus hemerocallicola KCTC 33185 for further insight into its adaptation and study the phylogeny of Paenibacillus.</title>
        <authorList>
            <person name="Narsing Rao M.P."/>
        </authorList>
    </citation>
    <scope>NUCLEOTIDE SEQUENCE [LARGE SCALE GENOMIC DNA]</scope>
    <source>
        <strain evidence="2 3">KCTC 33185</strain>
    </source>
</reference>
<evidence type="ECO:0000313" key="3">
    <source>
        <dbReference type="Proteomes" id="UP000307943"/>
    </source>
</evidence>
<feature type="transmembrane region" description="Helical" evidence="1">
    <location>
        <begin position="61"/>
        <end position="80"/>
    </location>
</feature>